<dbReference type="PANTHER" id="PTHR42724:SF1">
    <property type="entry name" value="TETRAACYLDISACCHARIDE 4'-KINASE, MITOCHONDRIAL-RELATED"/>
    <property type="match status" value="1"/>
</dbReference>
<keyword evidence="9 13" id="KW-0418">Kinase</keyword>
<evidence type="ECO:0000313" key="15">
    <source>
        <dbReference type="Proteomes" id="UP000063965"/>
    </source>
</evidence>
<dbReference type="NCBIfam" id="TIGR00682">
    <property type="entry name" value="lpxK"/>
    <property type="match status" value="1"/>
</dbReference>
<reference evidence="14 15" key="1">
    <citation type="journal article" date="2015" name="Genome Biol. Evol.">
        <title>Distinctive Genome Reduction Rates Revealed by Genomic Analyses of Two Coxiella-Like Endosymbionts in Ticks.</title>
        <authorList>
            <person name="Gottlieb Y."/>
            <person name="Lalzar I."/>
            <person name="Klasson L."/>
        </authorList>
    </citation>
    <scope>NUCLEOTIDE SEQUENCE [LARGE SCALE GENOMIC DNA]</scope>
    <source>
        <strain evidence="14 15">CRt</strain>
    </source>
</reference>
<gene>
    <name evidence="13 14" type="primary">lpxK</name>
    <name evidence="14" type="ORF">CleRT_10520</name>
</gene>
<dbReference type="Pfam" id="PF02606">
    <property type="entry name" value="LpxK"/>
    <property type="match status" value="1"/>
</dbReference>
<keyword evidence="11 13" id="KW-0443">Lipid metabolism</keyword>
<evidence type="ECO:0000256" key="4">
    <source>
        <dbReference type="ARBA" id="ARBA00016436"/>
    </source>
</evidence>
<evidence type="ECO:0000256" key="5">
    <source>
        <dbReference type="ARBA" id="ARBA00022516"/>
    </source>
</evidence>
<dbReference type="EMBL" id="CP011126">
    <property type="protein sequence ID" value="AKQ33731.1"/>
    <property type="molecule type" value="Genomic_DNA"/>
</dbReference>
<evidence type="ECO:0000256" key="11">
    <source>
        <dbReference type="ARBA" id="ARBA00023098"/>
    </source>
</evidence>
<dbReference type="InterPro" id="IPR027417">
    <property type="entry name" value="P-loop_NTPase"/>
</dbReference>
<keyword evidence="7 13" id="KW-0808">Transferase</keyword>
<dbReference type="HAMAP" id="MF_00409">
    <property type="entry name" value="LpxK"/>
    <property type="match status" value="1"/>
</dbReference>
<evidence type="ECO:0000256" key="7">
    <source>
        <dbReference type="ARBA" id="ARBA00022679"/>
    </source>
</evidence>
<keyword evidence="5 13" id="KW-0444">Lipid biosynthesis</keyword>
<sequence>MITAPQFWYQPRSWISRLLIPFSLLYRLAVTLRRSAYALGLKKNRQFSTPIIVIGNITVGGSGKTPLAIWLVNYLKKQGFQPGLVSCGYGGKTKNRPQVVTPNSNPRVVGDEAILLARTGCPMVVGVNRTAAIEHLLKNFSCNIVISDDGLQHYSLSRDIEIAVIDSDRQFGNGLCLPAGPLREPKSRLNTVDFFVVKQLCPVKIYQLKNPEKKINFEELQGKTIHAVAGLGNPQSFFHQLELLGAKVIKHAFPDHYFYQKKDFKFRDDKIILMTEKDAVKCKQFNNERLFCLSVALEVPEKFSRDFSQHLESKIRSKHLLKNQR</sequence>
<evidence type="ECO:0000256" key="13">
    <source>
        <dbReference type="HAMAP-Rule" id="MF_00409"/>
    </source>
</evidence>
<keyword evidence="6 13" id="KW-0441">Lipid A biosynthesis</keyword>
<keyword evidence="15" id="KW-1185">Reference proteome</keyword>
<evidence type="ECO:0000256" key="8">
    <source>
        <dbReference type="ARBA" id="ARBA00022741"/>
    </source>
</evidence>
<dbReference type="RefSeq" id="WP_048875363.1">
    <property type="nucleotide sequence ID" value="NZ_CP011126.1"/>
</dbReference>
<feature type="binding site" evidence="13">
    <location>
        <begin position="58"/>
        <end position="65"/>
    </location>
    <ligand>
        <name>ATP</name>
        <dbReference type="ChEBI" id="CHEBI:30616"/>
    </ligand>
</feature>
<keyword evidence="8 13" id="KW-0547">Nucleotide-binding</keyword>
<accession>A0ABM5UUS2</accession>
<evidence type="ECO:0000313" key="14">
    <source>
        <dbReference type="EMBL" id="AKQ33731.1"/>
    </source>
</evidence>
<comment type="function">
    <text evidence="1 13">Transfers the gamma-phosphate of ATP to the 4'-position of a tetraacyldisaccharide 1-phosphate intermediate (termed DS-1-P) to form tetraacyldisaccharide 1,4'-bis-phosphate (lipid IVA).</text>
</comment>
<evidence type="ECO:0000256" key="6">
    <source>
        <dbReference type="ARBA" id="ARBA00022556"/>
    </source>
</evidence>
<dbReference type="EC" id="2.7.1.130" evidence="3 13"/>
<comment type="pathway">
    <text evidence="2 13">Glycolipid biosynthesis; lipid IV(A) biosynthesis; lipid IV(A) from (3R)-3-hydroxytetradecanoyl-[acyl-carrier-protein] and UDP-N-acetyl-alpha-D-glucosamine: step 6/6.</text>
</comment>
<dbReference type="SUPFAM" id="SSF52540">
    <property type="entry name" value="P-loop containing nucleoside triphosphate hydrolases"/>
    <property type="match status" value="1"/>
</dbReference>
<organism evidence="14 15">
    <name type="scientific">Candidatus Coxiella mudrowiae</name>
    <dbReference type="NCBI Taxonomy" id="2054173"/>
    <lineage>
        <taxon>Bacteria</taxon>
        <taxon>Pseudomonadati</taxon>
        <taxon>Pseudomonadota</taxon>
        <taxon>Gammaproteobacteria</taxon>
        <taxon>Legionellales</taxon>
        <taxon>Coxiellaceae</taxon>
        <taxon>Coxiella</taxon>
    </lineage>
</organism>
<evidence type="ECO:0000256" key="12">
    <source>
        <dbReference type="ARBA" id="ARBA00029757"/>
    </source>
</evidence>
<comment type="catalytic activity">
    <reaction evidence="13">
        <text>a lipid A disaccharide + ATP = a lipid IVA + ADP + H(+)</text>
        <dbReference type="Rhea" id="RHEA:67840"/>
        <dbReference type="ChEBI" id="CHEBI:15378"/>
        <dbReference type="ChEBI" id="CHEBI:30616"/>
        <dbReference type="ChEBI" id="CHEBI:176343"/>
        <dbReference type="ChEBI" id="CHEBI:176425"/>
        <dbReference type="ChEBI" id="CHEBI:456216"/>
        <dbReference type="EC" id="2.7.1.130"/>
    </reaction>
</comment>
<dbReference type="Proteomes" id="UP000063965">
    <property type="component" value="Chromosome"/>
</dbReference>
<evidence type="ECO:0000256" key="2">
    <source>
        <dbReference type="ARBA" id="ARBA00004870"/>
    </source>
</evidence>
<keyword evidence="10 13" id="KW-0067">ATP-binding</keyword>
<protein>
    <recommendedName>
        <fullName evidence="4 13">Tetraacyldisaccharide 4'-kinase</fullName>
        <ecNumber evidence="3 13">2.7.1.130</ecNumber>
    </recommendedName>
    <alternativeName>
        <fullName evidence="12 13">Lipid A 4'-kinase</fullName>
    </alternativeName>
</protein>
<proteinExistence type="inferred from homology"/>
<evidence type="ECO:0000256" key="3">
    <source>
        <dbReference type="ARBA" id="ARBA00012071"/>
    </source>
</evidence>
<dbReference type="PANTHER" id="PTHR42724">
    <property type="entry name" value="TETRAACYLDISACCHARIDE 4'-KINASE"/>
    <property type="match status" value="1"/>
</dbReference>
<evidence type="ECO:0000256" key="1">
    <source>
        <dbReference type="ARBA" id="ARBA00002274"/>
    </source>
</evidence>
<comment type="similarity">
    <text evidence="13">Belongs to the LpxK family.</text>
</comment>
<evidence type="ECO:0000256" key="9">
    <source>
        <dbReference type="ARBA" id="ARBA00022777"/>
    </source>
</evidence>
<evidence type="ECO:0000256" key="10">
    <source>
        <dbReference type="ARBA" id="ARBA00022840"/>
    </source>
</evidence>
<dbReference type="InterPro" id="IPR003758">
    <property type="entry name" value="LpxK"/>
</dbReference>
<name>A0ABM5UUS2_9COXI</name>